<keyword evidence="4" id="KW-0998">Cell outer membrane</keyword>
<dbReference type="PROSITE" id="PS00758">
    <property type="entry name" value="ARGE_DAPE_CPG2_1"/>
    <property type="match status" value="1"/>
</dbReference>
<evidence type="ECO:0000259" key="7">
    <source>
        <dbReference type="PROSITE" id="PS51123"/>
    </source>
</evidence>
<dbReference type="GO" id="GO:0009279">
    <property type="term" value="C:cell outer membrane"/>
    <property type="evidence" value="ECO:0007669"/>
    <property type="project" value="UniProtKB-SubCell"/>
</dbReference>
<keyword evidence="3 5" id="KW-0472">Membrane</keyword>
<dbReference type="PANTHER" id="PTHR30329:SF21">
    <property type="entry name" value="LIPOPROTEIN YIAD-RELATED"/>
    <property type="match status" value="1"/>
</dbReference>
<evidence type="ECO:0000313" key="8">
    <source>
        <dbReference type="EMBL" id="SIS22430.1"/>
    </source>
</evidence>
<dbReference type="InterPro" id="IPR006665">
    <property type="entry name" value="OmpA-like"/>
</dbReference>
<dbReference type="PRINTS" id="PR01021">
    <property type="entry name" value="OMPADOMAIN"/>
</dbReference>
<gene>
    <name evidence="8" type="ORF">SAMN05421666_2723</name>
</gene>
<feature type="signal peptide" evidence="6">
    <location>
        <begin position="1"/>
        <end position="30"/>
    </location>
</feature>
<evidence type="ECO:0000256" key="6">
    <source>
        <dbReference type="SAM" id="SignalP"/>
    </source>
</evidence>
<evidence type="ECO:0000313" key="9">
    <source>
        <dbReference type="Proteomes" id="UP000186019"/>
    </source>
</evidence>
<evidence type="ECO:0000256" key="4">
    <source>
        <dbReference type="ARBA" id="ARBA00023237"/>
    </source>
</evidence>
<dbReference type="CDD" id="cd07185">
    <property type="entry name" value="OmpA_C-like"/>
    <property type="match status" value="1"/>
</dbReference>
<organism evidence="8 9">
    <name type="scientific">Roseovarius nanhaiticus</name>
    <dbReference type="NCBI Taxonomy" id="573024"/>
    <lineage>
        <taxon>Bacteria</taxon>
        <taxon>Pseudomonadati</taxon>
        <taxon>Pseudomonadota</taxon>
        <taxon>Alphaproteobacteria</taxon>
        <taxon>Rhodobacterales</taxon>
        <taxon>Roseobacteraceae</taxon>
        <taxon>Roseovarius</taxon>
    </lineage>
</organism>
<keyword evidence="9" id="KW-1185">Reference proteome</keyword>
<dbReference type="PROSITE" id="PS51123">
    <property type="entry name" value="OMPA_2"/>
    <property type="match status" value="1"/>
</dbReference>
<feature type="domain" description="OmpA-like" evidence="7">
    <location>
        <begin position="200"/>
        <end position="318"/>
    </location>
</feature>
<dbReference type="InterPro" id="IPR036737">
    <property type="entry name" value="OmpA-like_sf"/>
</dbReference>
<dbReference type="SUPFAM" id="SSF103088">
    <property type="entry name" value="OmpA-like"/>
    <property type="match status" value="1"/>
</dbReference>
<feature type="chain" id="PRO_5009942459" evidence="6">
    <location>
        <begin position="31"/>
        <end position="318"/>
    </location>
</feature>
<accession>A0A1N7HCM6</accession>
<dbReference type="Proteomes" id="UP000186019">
    <property type="component" value="Unassembled WGS sequence"/>
</dbReference>
<sequence length="318" mass="33533">MIRRKAMTGSLCTATLGLLALLLPIDAAQAQTLSLPANAEMTRELHDASGTYAVPIGPWRDGEVDTFAAEGTVTRQAWRVAGSSLTTLQVINQFADQLSSEGFETLYRCEDAACGGFDFRFALPVLPPPEMFVDLFDYRFIAARQGQGAQARYVTLLVSRSGAATYVQITYVTPGGDAAAPAGGATSTENADDGALVAALRTQGHVVLEDLDFGTGAAALGEGPFASLAALADFLDENPARRIALVGHTDTVGGYQSNLALSRQRAEAVMRRLVAQHGVAADRLEAEGIAYLAPVAPNDTAPGREANRRVEAVLLAHE</sequence>
<name>A0A1N7HCM6_9RHOB</name>
<keyword evidence="6" id="KW-0732">Signal</keyword>
<dbReference type="Pfam" id="PF00691">
    <property type="entry name" value="OmpA"/>
    <property type="match status" value="1"/>
</dbReference>
<dbReference type="PANTHER" id="PTHR30329">
    <property type="entry name" value="STATOR ELEMENT OF FLAGELLAR MOTOR COMPLEX"/>
    <property type="match status" value="1"/>
</dbReference>
<dbReference type="Gene3D" id="3.30.1330.60">
    <property type="entry name" value="OmpA-like domain"/>
    <property type="match status" value="1"/>
</dbReference>
<dbReference type="AlphaFoldDB" id="A0A1N7HCM6"/>
<reference evidence="9" key="1">
    <citation type="submission" date="2017-01" db="EMBL/GenBank/DDBJ databases">
        <authorList>
            <person name="Varghese N."/>
            <person name="Submissions S."/>
        </authorList>
    </citation>
    <scope>NUCLEOTIDE SEQUENCE [LARGE SCALE GENOMIC DNA]</scope>
    <source>
        <strain evidence="9">DSM 29590</strain>
    </source>
</reference>
<dbReference type="InterPro" id="IPR050330">
    <property type="entry name" value="Bact_OuterMem_StrucFunc"/>
</dbReference>
<dbReference type="InterPro" id="IPR006664">
    <property type="entry name" value="OMP_bac"/>
</dbReference>
<keyword evidence="2" id="KW-0378">Hydrolase</keyword>
<evidence type="ECO:0000256" key="2">
    <source>
        <dbReference type="ARBA" id="ARBA00022801"/>
    </source>
</evidence>
<comment type="subcellular location">
    <subcellularLocation>
        <location evidence="1">Cell outer membrane</location>
    </subcellularLocation>
</comment>
<dbReference type="STRING" id="573024.SAMN05216208_2592"/>
<evidence type="ECO:0000256" key="5">
    <source>
        <dbReference type="PROSITE-ProRule" id="PRU00473"/>
    </source>
</evidence>
<protein>
    <submittedName>
        <fullName evidence="8">OmpA family protein</fullName>
    </submittedName>
</protein>
<evidence type="ECO:0000256" key="1">
    <source>
        <dbReference type="ARBA" id="ARBA00004442"/>
    </source>
</evidence>
<proteinExistence type="predicted"/>
<evidence type="ECO:0000256" key="3">
    <source>
        <dbReference type="ARBA" id="ARBA00023136"/>
    </source>
</evidence>
<dbReference type="InterPro" id="IPR001261">
    <property type="entry name" value="ArgE/DapE_CS"/>
</dbReference>
<dbReference type="EMBL" id="FTNV01000003">
    <property type="protein sequence ID" value="SIS22430.1"/>
    <property type="molecule type" value="Genomic_DNA"/>
</dbReference>